<dbReference type="RefSeq" id="WP_066139347.1">
    <property type="nucleotide sequence ID" value="NZ_CBCSGM010000001.1"/>
</dbReference>
<dbReference type="PANTHER" id="PTHR40051">
    <property type="entry name" value="IG HYPOTHETICAL 15966"/>
    <property type="match status" value="1"/>
</dbReference>
<dbReference type="PANTHER" id="PTHR40051:SF1">
    <property type="entry name" value="YOLD-LIKE FAMILY PROTEIN"/>
    <property type="match status" value="1"/>
</dbReference>
<dbReference type="AlphaFoldDB" id="A0A2X4WMW2"/>
<dbReference type="EMBL" id="LS483476">
    <property type="protein sequence ID" value="SQI60052.1"/>
    <property type="molecule type" value="Genomic_DNA"/>
</dbReference>
<gene>
    <name evidence="1" type="ORF">NCTC4824_02549</name>
</gene>
<evidence type="ECO:0000313" key="1">
    <source>
        <dbReference type="EMBL" id="SQI60052.1"/>
    </source>
</evidence>
<protein>
    <submittedName>
        <fullName evidence="1">YolD</fullName>
    </submittedName>
</protein>
<dbReference type="InterPro" id="IPR014962">
    <property type="entry name" value="YolD"/>
</dbReference>
<dbReference type="STRING" id="1348624.GCA_001591545_01599"/>
<evidence type="ECO:0000313" key="2">
    <source>
        <dbReference type="Proteomes" id="UP000249134"/>
    </source>
</evidence>
<reference evidence="1 2" key="1">
    <citation type="submission" date="2018-06" db="EMBL/GenBank/DDBJ databases">
        <authorList>
            <consortium name="Pathogen Informatics"/>
            <person name="Doyle S."/>
        </authorList>
    </citation>
    <scope>NUCLEOTIDE SEQUENCE [LARGE SCALE GENOMIC DNA]</scope>
    <source>
        <strain evidence="1 2">NCTC4824</strain>
    </source>
</reference>
<dbReference type="Proteomes" id="UP000249134">
    <property type="component" value="Chromosome 1"/>
</dbReference>
<accession>A0A2X4WMW2</accession>
<proteinExistence type="predicted"/>
<organism evidence="1 2">
    <name type="scientific">Lederbergia lenta</name>
    <name type="common">Bacillus lentus</name>
    <dbReference type="NCBI Taxonomy" id="1467"/>
    <lineage>
        <taxon>Bacteria</taxon>
        <taxon>Bacillati</taxon>
        <taxon>Bacillota</taxon>
        <taxon>Bacilli</taxon>
        <taxon>Bacillales</taxon>
        <taxon>Bacillaceae</taxon>
        <taxon>Lederbergia</taxon>
    </lineage>
</organism>
<dbReference type="KEGG" id="blen:NCTC4824_02549"/>
<name>A0A2X4WMW2_LEDLE</name>
<sequence length="116" mass="13901">MNINKLTPGYNLRWESSRMMLPEHREQFLSNKIDKKRINKPILDENQLEEIDNHLHLAIGFHYLVKFSLWMEGFTKEITGHIHYIDVLNKHVRIVDLNGKVHRIENRSIIDINFID</sequence>
<dbReference type="Pfam" id="PF08863">
    <property type="entry name" value="YolD"/>
    <property type="match status" value="1"/>
</dbReference>
<keyword evidence="2" id="KW-1185">Reference proteome</keyword>